<evidence type="ECO:0000256" key="3">
    <source>
        <dbReference type="RuleBase" id="RU003896"/>
    </source>
</evidence>
<organism evidence="4">
    <name type="scientific">Ignisphaera aggregans</name>
    <dbReference type="NCBI Taxonomy" id="334771"/>
    <lineage>
        <taxon>Archaea</taxon>
        <taxon>Thermoproteota</taxon>
        <taxon>Thermoprotei</taxon>
        <taxon>Desulfurococcales</taxon>
        <taxon>Desulfurococcaceae</taxon>
        <taxon>Ignisphaera</taxon>
    </lineage>
</organism>
<gene>
    <name evidence="4" type="ORF">ENM84_03940</name>
</gene>
<evidence type="ECO:0000256" key="1">
    <source>
        <dbReference type="ARBA" id="ARBA00023002"/>
    </source>
</evidence>
<dbReference type="InterPro" id="IPR018194">
    <property type="entry name" value="Ni-dep_hyd_lsu_Ni_BS"/>
</dbReference>
<proteinExistence type="inferred from homology"/>
<dbReference type="Pfam" id="PF00374">
    <property type="entry name" value="NiFeSe_Hases"/>
    <property type="match status" value="2"/>
</dbReference>
<dbReference type="Gene3D" id="1.10.645.10">
    <property type="entry name" value="Cytochrome-c3 Hydrogenase, chain B"/>
    <property type="match status" value="1"/>
</dbReference>
<dbReference type="PANTHER" id="PTHR43600">
    <property type="entry name" value="COENZYME F420 HYDROGENASE, SUBUNIT ALPHA"/>
    <property type="match status" value="1"/>
</dbReference>
<dbReference type="PROSITE" id="PS00508">
    <property type="entry name" value="NI_HGENASE_L_2"/>
    <property type="match status" value="1"/>
</dbReference>
<feature type="binding site" evidence="2">
    <location>
        <position position="434"/>
    </location>
    <ligand>
        <name>Ni(2+)</name>
        <dbReference type="ChEBI" id="CHEBI:49786"/>
    </ligand>
</feature>
<comment type="similarity">
    <text evidence="3">Belongs to the [NiFe]/[NiFeSe] hydrogenase large subunit family.</text>
</comment>
<keyword evidence="2 3" id="KW-0533">Nickel</keyword>
<evidence type="ECO:0000313" key="4">
    <source>
        <dbReference type="EMBL" id="HHP81796.1"/>
    </source>
</evidence>
<dbReference type="PROSITE" id="PS00507">
    <property type="entry name" value="NI_HGENASE_L_1"/>
    <property type="match status" value="1"/>
</dbReference>
<dbReference type="EMBL" id="DRZI01000167">
    <property type="protein sequence ID" value="HHP81796.1"/>
    <property type="molecule type" value="Genomic_DNA"/>
</dbReference>
<feature type="binding site" evidence="2">
    <location>
        <position position="437"/>
    </location>
    <ligand>
        <name>Fe cation</name>
        <dbReference type="ChEBI" id="CHEBI:24875"/>
    </ligand>
</feature>
<feature type="binding site" evidence="2">
    <location>
        <position position="58"/>
    </location>
    <ligand>
        <name>Ni(2+)</name>
        <dbReference type="ChEBI" id="CHEBI:49786"/>
    </ligand>
</feature>
<accession>A0A7C5TI90</accession>
<keyword evidence="1 3" id="KW-0560">Oxidoreductase</keyword>
<protein>
    <submittedName>
        <fullName evidence="4">Ni/Fe hydrogenase subunit alpha</fullName>
    </submittedName>
</protein>
<feature type="binding site" evidence="2">
    <location>
        <position position="383"/>
    </location>
    <ligand>
        <name>Mg(2+)</name>
        <dbReference type="ChEBI" id="CHEBI:18420"/>
    </ligand>
</feature>
<feature type="binding site" evidence="2">
    <location>
        <position position="61"/>
    </location>
    <ligand>
        <name>Fe cation</name>
        <dbReference type="ChEBI" id="CHEBI:24875"/>
    </ligand>
</feature>
<dbReference type="SUPFAM" id="SSF56762">
    <property type="entry name" value="HydB/Nqo4-like"/>
    <property type="match status" value="1"/>
</dbReference>
<reference evidence="4" key="1">
    <citation type="journal article" date="2020" name="mSystems">
        <title>Genome- and Community-Level Interaction Insights into Carbon Utilization and Element Cycling Functions of Hydrothermarchaeota in Hydrothermal Sediment.</title>
        <authorList>
            <person name="Zhou Z."/>
            <person name="Liu Y."/>
            <person name="Xu W."/>
            <person name="Pan J."/>
            <person name="Luo Z.H."/>
            <person name="Li M."/>
        </authorList>
    </citation>
    <scope>NUCLEOTIDE SEQUENCE [LARGE SCALE GENOMIC DNA]</scope>
    <source>
        <strain evidence="4">SpSt-1121</strain>
    </source>
</reference>
<name>A0A7C5TI90_9CREN</name>
<feature type="binding site" evidence="2">
    <location>
        <position position="61"/>
    </location>
    <ligand>
        <name>Ni(2+)</name>
        <dbReference type="ChEBI" id="CHEBI:49786"/>
    </ligand>
</feature>
<keyword evidence="2 3" id="KW-0479">Metal-binding</keyword>
<dbReference type="GO" id="GO:0016151">
    <property type="term" value="F:nickel cation binding"/>
    <property type="evidence" value="ECO:0007669"/>
    <property type="project" value="InterPro"/>
</dbReference>
<feature type="binding site" evidence="2">
    <location>
        <position position="440"/>
    </location>
    <ligand>
        <name>Mg(2+)</name>
        <dbReference type="ChEBI" id="CHEBI:18420"/>
    </ligand>
</feature>
<dbReference type="GO" id="GO:0008901">
    <property type="term" value="F:ferredoxin hydrogenase activity"/>
    <property type="evidence" value="ECO:0007669"/>
    <property type="project" value="InterPro"/>
</dbReference>
<comment type="cofactor">
    <cofactor evidence="2">
        <name>Fe cation</name>
        <dbReference type="ChEBI" id="CHEBI:24875"/>
    </cofactor>
</comment>
<dbReference type="InterPro" id="IPR029014">
    <property type="entry name" value="NiFe-Hase_large"/>
</dbReference>
<keyword evidence="2" id="KW-0460">Magnesium</keyword>
<dbReference type="AlphaFoldDB" id="A0A7C5TI90"/>
<sequence length="447" mass="50632">MEIEVKPVTRIEGHLDIYVRIGDEDIDVQIKAGGFRGFEKILIGRPIEEAPLIVSRICGVCPIAHYLASIKAVENILGIKSPEASNKLREILKLGGVIQSHLLHLGFLLFPDIVNHNEETSNIYNTSLFKTLIKIRSKAIRIVEISGGRHIHPFNIVPGGVLRFPSRDELDAIEIEAKEALKYLSELYTKLSENIKRFIENNSNGIAYEKTAIASLSSSTNGIAFYDGMIKVLDNNDSELLFQPDDYIKFIAEEPVRYSYAKKPYIVINGVKKPFRVGSLPRLLLSSDIPYDISKDLYRDFKSINREWPLNPLLYNLARLIETIYCFEKIVDLVDKIRSLPSTSRAKVGLREGEGVGIVEAPRGLLIHHLKCNKNGIITYANLIIPTAINIPIMEYDIKKIVRCSIDKHYTKEDIEYNEVKKRILSLVRSYDPCISCATHNIHVIKH</sequence>
<comment type="cofactor">
    <cofactor evidence="2">
        <name>Ni(2+)</name>
        <dbReference type="ChEBI" id="CHEBI:49786"/>
    </cofactor>
</comment>
<feature type="binding site" evidence="2">
    <location>
        <position position="39"/>
    </location>
    <ligand>
        <name>Mg(2+)</name>
        <dbReference type="ChEBI" id="CHEBI:18420"/>
    </ligand>
</feature>
<dbReference type="InterPro" id="IPR001501">
    <property type="entry name" value="Ni-dep_hyd_lsu"/>
</dbReference>
<keyword evidence="2" id="KW-0408">Iron</keyword>
<dbReference type="PANTHER" id="PTHR43600:SF4">
    <property type="entry name" value="CYTOSOLIC NIFE-HYDROGENASE, ALPHA SUBUNIT"/>
    <property type="match status" value="1"/>
</dbReference>
<comment type="caution">
    <text evidence="4">The sequence shown here is derived from an EMBL/GenBank/DDBJ whole genome shotgun (WGS) entry which is preliminary data.</text>
</comment>
<evidence type="ECO:0000256" key="2">
    <source>
        <dbReference type="PIRSR" id="PIRSR601501-1"/>
    </source>
</evidence>